<dbReference type="EMBL" id="JPIU01000049">
    <property type="protein sequence ID" value="KIO42832.1"/>
    <property type="molecule type" value="Genomic_DNA"/>
</dbReference>
<keyword evidence="8" id="KW-1185">Reference proteome</keyword>
<dbReference type="Gene3D" id="1.10.443.10">
    <property type="entry name" value="Intergrase catalytic core"/>
    <property type="match status" value="1"/>
</dbReference>
<dbReference type="PANTHER" id="PTHR30349">
    <property type="entry name" value="PHAGE INTEGRASE-RELATED"/>
    <property type="match status" value="1"/>
</dbReference>
<dbReference type="InterPro" id="IPR011010">
    <property type="entry name" value="DNA_brk_join_enz"/>
</dbReference>
<organism evidence="5 8">
    <name type="scientific">Sanguibacteroides justesenii</name>
    <dbReference type="NCBI Taxonomy" id="1547597"/>
    <lineage>
        <taxon>Bacteria</taxon>
        <taxon>Pseudomonadati</taxon>
        <taxon>Bacteroidota</taxon>
        <taxon>Bacteroidia</taxon>
        <taxon>Bacteroidales</taxon>
        <taxon>Porphyromonadaceae</taxon>
        <taxon>Sanguibacteroides</taxon>
    </lineage>
</organism>
<evidence type="ECO:0000256" key="2">
    <source>
        <dbReference type="ARBA" id="ARBA00023125"/>
    </source>
</evidence>
<dbReference type="InterPro" id="IPR010998">
    <property type="entry name" value="Integrase_recombinase_N"/>
</dbReference>
<feature type="domain" description="Tyr recombinase" evidence="4">
    <location>
        <begin position="236"/>
        <end position="420"/>
    </location>
</feature>
<dbReference type="Proteomes" id="UP000031980">
    <property type="component" value="Unassembled WGS sequence"/>
</dbReference>
<dbReference type="Gene3D" id="1.10.150.130">
    <property type="match status" value="1"/>
</dbReference>
<comment type="caution">
    <text evidence="5">The sequence shown here is derived from an EMBL/GenBank/DDBJ whole genome shotgun (WGS) entry which is preliminary data.</text>
</comment>
<dbReference type="InterPro" id="IPR050090">
    <property type="entry name" value="Tyrosine_recombinase_XerCD"/>
</dbReference>
<dbReference type="PROSITE" id="PS51898">
    <property type="entry name" value="TYR_RECOMBINASE"/>
    <property type="match status" value="1"/>
</dbReference>
<evidence type="ECO:0000313" key="5">
    <source>
        <dbReference type="EMBL" id="KIO42832.1"/>
    </source>
</evidence>
<dbReference type="PANTHER" id="PTHR30349:SF64">
    <property type="entry name" value="PROPHAGE INTEGRASE INTD-RELATED"/>
    <property type="match status" value="1"/>
</dbReference>
<dbReference type="EMBL" id="JPIT01000018">
    <property type="protein sequence ID" value="KIO45047.1"/>
    <property type="molecule type" value="Genomic_DNA"/>
</dbReference>
<evidence type="ECO:0000259" key="4">
    <source>
        <dbReference type="PROSITE" id="PS51898"/>
    </source>
</evidence>
<evidence type="ECO:0000256" key="1">
    <source>
        <dbReference type="ARBA" id="ARBA00008857"/>
    </source>
</evidence>
<dbReference type="InterPro" id="IPR002104">
    <property type="entry name" value="Integrase_catalytic"/>
</dbReference>
<keyword evidence="2" id="KW-0238">DNA-binding</keyword>
<accession>A0A0C3N9X8</accession>
<proteinExistence type="inferred from homology"/>
<name>A0A0C3N9X8_9PORP</name>
<reference evidence="5 8" key="1">
    <citation type="submission" date="2014-07" db="EMBL/GenBank/DDBJ databases">
        <title>Porphyromonadaceae bacterium OUH 308042 = ATCC BAA-2681 = DSM 28342 draft genome.</title>
        <authorList>
            <person name="Sydenham T.V."/>
            <person name="Hasman H."/>
            <person name="Justensen U.S."/>
        </authorList>
    </citation>
    <scope>NUCLEOTIDE SEQUENCE [LARGE SCALE GENOMIC DNA]</scope>
    <source>
        <strain evidence="5 8">OUH 308042</strain>
    </source>
</reference>
<dbReference type="Proteomes" id="UP000031937">
    <property type="component" value="Unassembled WGS sequence"/>
</dbReference>
<comment type="similarity">
    <text evidence="1">Belongs to the 'phage' integrase family.</text>
</comment>
<dbReference type="AlphaFoldDB" id="A0A0C3N9X8"/>
<dbReference type="SUPFAM" id="SSF56349">
    <property type="entry name" value="DNA breaking-rejoining enzymes"/>
    <property type="match status" value="1"/>
</dbReference>
<dbReference type="GO" id="GO:0015074">
    <property type="term" value="P:DNA integration"/>
    <property type="evidence" value="ECO:0007669"/>
    <property type="project" value="InterPro"/>
</dbReference>
<protein>
    <recommendedName>
        <fullName evidence="4">Tyr recombinase domain-containing protein</fullName>
    </recommendedName>
</protein>
<evidence type="ECO:0000313" key="7">
    <source>
        <dbReference type="Proteomes" id="UP000031937"/>
    </source>
</evidence>
<evidence type="ECO:0000256" key="3">
    <source>
        <dbReference type="ARBA" id="ARBA00023172"/>
    </source>
</evidence>
<keyword evidence="3" id="KW-0233">DNA recombination</keyword>
<dbReference type="InterPro" id="IPR013762">
    <property type="entry name" value="Integrase-like_cat_sf"/>
</dbReference>
<gene>
    <name evidence="5" type="ORF">BA92_13260</name>
    <name evidence="6" type="ORF">IE90_06280</name>
</gene>
<dbReference type="GO" id="GO:0003677">
    <property type="term" value="F:DNA binding"/>
    <property type="evidence" value="ECO:0007669"/>
    <property type="project" value="UniProtKB-KW"/>
</dbReference>
<dbReference type="GO" id="GO:0006310">
    <property type="term" value="P:DNA recombination"/>
    <property type="evidence" value="ECO:0007669"/>
    <property type="project" value="UniProtKB-KW"/>
</dbReference>
<evidence type="ECO:0000313" key="8">
    <source>
        <dbReference type="Proteomes" id="UP000031980"/>
    </source>
</evidence>
<dbReference type="Pfam" id="PF00589">
    <property type="entry name" value="Phage_integrase"/>
    <property type="match status" value="1"/>
</dbReference>
<dbReference type="RefSeq" id="WP_041503024.1">
    <property type="nucleotide sequence ID" value="NZ_JPIT01000018.1"/>
</dbReference>
<dbReference type="Pfam" id="PF13102">
    <property type="entry name" value="Phage_int_SAM_5"/>
    <property type="match status" value="1"/>
</dbReference>
<reference evidence="6 7" key="2">
    <citation type="submission" date="2014-07" db="EMBL/GenBank/DDBJ databases">
        <title>Porphyromonadaceae bacterium OUH 334697 = ATCC BAA-2682 = DSM 28341 draft genome.</title>
        <authorList>
            <person name="Sydenham T.V."/>
            <person name="Hasman H."/>
            <person name="Justesen U.S."/>
        </authorList>
    </citation>
    <scope>NUCLEOTIDE SEQUENCE [LARGE SCALE GENOMIC DNA]</scope>
    <source>
        <strain evidence="6 7">OUH 334697</strain>
    </source>
</reference>
<dbReference type="InterPro" id="IPR025269">
    <property type="entry name" value="SAM-like_dom"/>
</dbReference>
<evidence type="ECO:0000313" key="6">
    <source>
        <dbReference type="EMBL" id="KIO45047.1"/>
    </source>
</evidence>
<dbReference type="CDD" id="cd01185">
    <property type="entry name" value="INTN1_C_like"/>
    <property type="match status" value="1"/>
</dbReference>
<sequence length="428" mass="50683">MNTNIDRIIGRIRFSLFRPKANWSLIQIRMMLSDGRFTYYLPRQLKINPLYWDNQNGCAVIDSRVNADLKGNPILKKHLLNINSEIEQTRNTLIDILQECQRKKQVPTVSHVRNQIRFKLDPKTNLSSSCDLLKFVHYYLKDVSDYRPSTLTSHWCSVKILKTYFDHKRKRLRLDQIDLDFYNDFTKYLIVHNYKLNTVGKIIKHIKTWMRRAYEKGFTVSDDYRKKTFRKPTEDKETIYLSTQELKQIDQYDCAVHLEKVKDMFILAAYTGLRFSDFSRLKRENITKNNTIRLQTQKTNEIIEIPLHPIVKRIIRKYDFGFPSVPSNSLFNEYIKRIAKGAGIKSAIIIEETRKNQKVQKILEKWQLVTAHTARRSFATNAYLAHVPTLAIMKITGHSSEKVFLRYIRITQEDNARQLQEHPFFKGL</sequence>